<gene>
    <name evidence="3" type="ORF">IEE83_25625</name>
</gene>
<keyword evidence="1" id="KW-0479">Metal-binding</keyword>
<reference evidence="4" key="1">
    <citation type="submission" date="2023-07" db="EMBL/GenBank/DDBJ databases">
        <title>Dyadobacter sp. nov 'subterranea' isolated from contaminted grondwater.</title>
        <authorList>
            <person name="Szabo I."/>
            <person name="Al-Omari J."/>
            <person name="Szerdahelyi S.G."/>
            <person name="Rado J."/>
        </authorList>
    </citation>
    <scope>NUCLEOTIDE SEQUENCE [LARGE SCALE GENOMIC DNA]</scope>
    <source>
        <strain evidence="4">UP-52</strain>
    </source>
</reference>
<dbReference type="PANTHER" id="PTHR35848:SF9">
    <property type="entry name" value="SLL1358 PROTEIN"/>
    <property type="match status" value="1"/>
</dbReference>
<name>A0ABR9WM96_9BACT</name>
<dbReference type="InterPro" id="IPR013096">
    <property type="entry name" value="Cupin_2"/>
</dbReference>
<dbReference type="RefSeq" id="WP_194123603.1">
    <property type="nucleotide sequence ID" value="NZ_JACYGY010000002.1"/>
</dbReference>
<dbReference type="InterPro" id="IPR051610">
    <property type="entry name" value="GPI/OXD"/>
</dbReference>
<dbReference type="Pfam" id="PF07883">
    <property type="entry name" value="Cupin_2"/>
    <property type="match status" value="1"/>
</dbReference>
<comment type="caution">
    <text evidence="3">The sequence shown here is derived from an EMBL/GenBank/DDBJ whole genome shotgun (WGS) entry which is preliminary data.</text>
</comment>
<feature type="domain" description="Cupin type-2" evidence="2">
    <location>
        <begin position="37"/>
        <end position="101"/>
    </location>
</feature>
<proteinExistence type="predicted"/>
<organism evidence="3 4">
    <name type="scientific">Dyadobacter subterraneus</name>
    <dbReference type="NCBI Taxonomy" id="2773304"/>
    <lineage>
        <taxon>Bacteria</taxon>
        <taxon>Pseudomonadati</taxon>
        <taxon>Bacteroidota</taxon>
        <taxon>Cytophagia</taxon>
        <taxon>Cytophagales</taxon>
        <taxon>Spirosomataceae</taxon>
        <taxon>Dyadobacter</taxon>
    </lineage>
</organism>
<evidence type="ECO:0000313" key="3">
    <source>
        <dbReference type="EMBL" id="MBE9465274.1"/>
    </source>
</evidence>
<keyword evidence="4" id="KW-1185">Reference proteome</keyword>
<evidence type="ECO:0000256" key="1">
    <source>
        <dbReference type="ARBA" id="ARBA00022723"/>
    </source>
</evidence>
<protein>
    <submittedName>
        <fullName evidence="3">Cupin domain-containing protein</fullName>
    </submittedName>
</protein>
<evidence type="ECO:0000259" key="2">
    <source>
        <dbReference type="Pfam" id="PF07883"/>
    </source>
</evidence>
<dbReference type="InterPro" id="IPR011051">
    <property type="entry name" value="RmlC_Cupin_sf"/>
</dbReference>
<dbReference type="InterPro" id="IPR014710">
    <property type="entry name" value="RmlC-like_jellyroll"/>
</dbReference>
<dbReference type="Gene3D" id="2.60.120.10">
    <property type="entry name" value="Jelly Rolls"/>
    <property type="match status" value="1"/>
</dbReference>
<dbReference type="EMBL" id="JACYGY010000002">
    <property type="protein sequence ID" value="MBE9465274.1"/>
    <property type="molecule type" value="Genomic_DNA"/>
</dbReference>
<accession>A0ABR9WM96</accession>
<dbReference type="PANTHER" id="PTHR35848">
    <property type="entry name" value="OXALATE-BINDING PROTEIN"/>
    <property type="match status" value="1"/>
</dbReference>
<dbReference type="Proteomes" id="UP000634134">
    <property type="component" value="Unassembled WGS sequence"/>
</dbReference>
<dbReference type="SUPFAM" id="SSF51182">
    <property type="entry name" value="RmlC-like cupins"/>
    <property type="match status" value="1"/>
</dbReference>
<evidence type="ECO:0000313" key="4">
    <source>
        <dbReference type="Proteomes" id="UP000634134"/>
    </source>
</evidence>
<sequence length="119" mass="13602">MAQAVNKNISLNHYKWGEDCDGWVFVETEGLSVKQEKMPAGTAEQLHYHKKSQQFFFILSGTATIEIEGEFIKIGEQEGIHIEAGRKHRIMNQTENDLEFILSSQPTTANDRFNLSEDE</sequence>